<protein>
    <recommendedName>
        <fullName evidence="5">Bacterial type II secretion system protein E domain-containing protein</fullName>
    </recommendedName>
</protein>
<reference evidence="6 7" key="1">
    <citation type="journal article" date="2016" name="Nat. Commun.">
        <title>Thousands of microbial genomes shed light on interconnected biogeochemical processes in an aquifer system.</title>
        <authorList>
            <person name="Anantharaman K."/>
            <person name="Brown C.T."/>
            <person name="Hug L.A."/>
            <person name="Sharon I."/>
            <person name="Castelle C.J."/>
            <person name="Probst A.J."/>
            <person name="Thomas B.C."/>
            <person name="Singh A."/>
            <person name="Wilkins M.J."/>
            <person name="Karaoz U."/>
            <person name="Brodie E.L."/>
            <person name="Williams K.H."/>
            <person name="Hubbard S.S."/>
            <person name="Banfield J.F."/>
        </authorList>
    </citation>
    <scope>NUCLEOTIDE SEQUENCE [LARGE SCALE GENOMIC DNA]</scope>
</reference>
<dbReference type="InterPro" id="IPR027417">
    <property type="entry name" value="P-loop_NTPase"/>
</dbReference>
<dbReference type="GO" id="GO:0005524">
    <property type="term" value="F:ATP binding"/>
    <property type="evidence" value="ECO:0007669"/>
    <property type="project" value="UniProtKB-KW"/>
</dbReference>
<dbReference type="PANTHER" id="PTHR30258">
    <property type="entry name" value="TYPE II SECRETION SYSTEM PROTEIN GSPE-RELATED"/>
    <property type="match status" value="1"/>
</dbReference>
<feature type="domain" description="Bacterial type II secretion system protein E" evidence="5">
    <location>
        <begin position="380"/>
        <end position="394"/>
    </location>
</feature>
<dbReference type="PROSITE" id="PS00662">
    <property type="entry name" value="T2SP_E"/>
    <property type="match status" value="1"/>
</dbReference>
<dbReference type="AlphaFoldDB" id="A0A1G2BGY0"/>
<dbReference type="CDD" id="cd01129">
    <property type="entry name" value="PulE-GspE-like"/>
    <property type="match status" value="1"/>
</dbReference>
<dbReference type="InterPro" id="IPR007831">
    <property type="entry name" value="T2SS_GspE_N"/>
</dbReference>
<dbReference type="EMBL" id="MHKI01000006">
    <property type="protein sequence ID" value="OGY87789.1"/>
    <property type="molecule type" value="Genomic_DNA"/>
</dbReference>
<dbReference type="Pfam" id="PF00437">
    <property type="entry name" value="T2SSE"/>
    <property type="match status" value="1"/>
</dbReference>
<name>A0A1G2BGY0_9BACT</name>
<feature type="region of interest" description="Disordered" evidence="4">
    <location>
        <begin position="152"/>
        <end position="177"/>
    </location>
</feature>
<feature type="compositionally biased region" description="Basic and acidic residues" evidence="4">
    <location>
        <begin position="163"/>
        <end position="173"/>
    </location>
</feature>
<comment type="caution">
    <text evidence="6">The sequence shown here is derived from an EMBL/GenBank/DDBJ whole genome shotgun (WGS) entry which is preliminary data.</text>
</comment>
<dbReference type="SMART" id="SM00382">
    <property type="entry name" value="AAA"/>
    <property type="match status" value="1"/>
</dbReference>
<comment type="similarity">
    <text evidence="1">Belongs to the GSP E family.</text>
</comment>
<dbReference type="Gene3D" id="3.30.450.90">
    <property type="match status" value="1"/>
</dbReference>
<evidence type="ECO:0000313" key="6">
    <source>
        <dbReference type="EMBL" id="OGY87789.1"/>
    </source>
</evidence>
<sequence length="580" mass="64452">MSVVQLLYTHGFLNDQQWTTLKTTAAQNQTDVLKYLTANKIVPAETVAKAKAQVLGFPYADLREKEFPADILNIITRSVAENYQVVPWARQGNDVSIGLIDPHNYAAIEALDFIAHSYKIRFIYYLISEDSLLFVLKQYDNVKTEVAHALEQQSESDEEMLVDTEKPENDPTRNTKNAPISKTVSVILRHAVEGAASDVHIEPDEQGTRVRYRLDGVLHTSLQLPKGVHNALVARIKVLSNLKLDETRLPQDGRFRMHIDDHDVDFRVSTMPLVGKEKVVIRILDTESGIQKLEDLGYADHNLEIIHRNLKRPHGMILITGPTGSGKSTTLYSMLKVLNSEKQNIITLEDPVEYNMSGIAQTQIRPEIGLTFVRGLRAVLRQDPDIIMVGEIRDNETAELGIHAALTGHMLLSTLHTNNAIGAIPRLIDMEIEPFLIASSLNLVIAQRLARRICTECRKPISLSSTVEQEVRQILAEIPKTYLPTDIAAGLTNNQPFTVYQGAGCPHCEDSGYKGRVAVAEVIEVTENLGEIIGSGKASNMSVMAQEMLSQGMISLKQDAIIKALRGYTTVEEALSVARE</sequence>
<dbReference type="SUPFAM" id="SSF160246">
    <property type="entry name" value="EspE N-terminal domain-like"/>
    <property type="match status" value="1"/>
</dbReference>
<dbReference type="Proteomes" id="UP000176420">
    <property type="component" value="Unassembled WGS sequence"/>
</dbReference>
<evidence type="ECO:0000256" key="4">
    <source>
        <dbReference type="SAM" id="MobiDB-lite"/>
    </source>
</evidence>
<organism evidence="6 7">
    <name type="scientific">Candidatus Kerfeldbacteria bacterium RIFOXYB2_FULL_38_14</name>
    <dbReference type="NCBI Taxonomy" id="1798547"/>
    <lineage>
        <taxon>Bacteria</taxon>
        <taxon>Candidatus Kerfeldiibacteriota</taxon>
    </lineage>
</organism>
<evidence type="ECO:0000256" key="3">
    <source>
        <dbReference type="ARBA" id="ARBA00022840"/>
    </source>
</evidence>
<proteinExistence type="inferred from homology"/>
<gene>
    <name evidence="6" type="ORF">A2319_04675</name>
</gene>
<evidence type="ECO:0000313" key="7">
    <source>
        <dbReference type="Proteomes" id="UP000176420"/>
    </source>
</evidence>
<dbReference type="InterPro" id="IPR001482">
    <property type="entry name" value="T2SS/T4SS_dom"/>
</dbReference>
<dbReference type="InterPro" id="IPR037257">
    <property type="entry name" value="T2SS_E_N_sf"/>
</dbReference>
<accession>A0A1G2BGY0</accession>
<keyword evidence="2" id="KW-0547">Nucleotide-binding</keyword>
<dbReference type="Gene3D" id="3.40.50.300">
    <property type="entry name" value="P-loop containing nucleotide triphosphate hydrolases"/>
    <property type="match status" value="1"/>
</dbReference>
<dbReference type="FunFam" id="3.40.50.300:FF:000398">
    <property type="entry name" value="Type IV pilus assembly ATPase PilB"/>
    <property type="match status" value="1"/>
</dbReference>
<evidence type="ECO:0000256" key="1">
    <source>
        <dbReference type="ARBA" id="ARBA00006611"/>
    </source>
</evidence>
<evidence type="ECO:0000256" key="2">
    <source>
        <dbReference type="ARBA" id="ARBA00022741"/>
    </source>
</evidence>
<keyword evidence="3" id="KW-0067">ATP-binding</keyword>
<dbReference type="Pfam" id="PF05157">
    <property type="entry name" value="MshEN"/>
    <property type="match status" value="1"/>
</dbReference>
<evidence type="ECO:0000259" key="5">
    <source>
        <dbReference type="PROSITE" id="PS00662"/>
    </source>
</evidence>
<dbReference type="SUPFAM" id="SSF52540">
    <property type="entry name" value="P-loop containing nucleoside triphosphate hydrolases"/>
    <property type="match status" value="1"/>
</dbReference>
<dbReference type="InterPro" id="IPR003593">
    <property type="entry name" value="AAA+_ATPase"/>
</dbReference>
<dbReference type="GO" id="GO:0016887">
    <property type="term" value="F:ATP hydrolysis activity"/>
    <property type="evidence" value="ECO:0007669"/>
    <property type="project" value="TreeGrafter"/>
</dbReference>
<dbReference type="PANTHER" id="PTHR30258:SF1">
    <property type="entry name" value="PROTEIN TRANSPORT PROTEIN HOFB HOMOLOG"/>
    <property type="match status" value="1"/>
</dbReference>
<dbReference type="Gene3D" id="3.30.300.160">
    <property type="entry name" value="Type II secretion system, protein E, N-terminal domain"/>
    <property type="match status" value="1"/>
</dbReference>
<dbReference type="GO" id="GO:0005886">
    <property type="term" value="C:plasma membrane"/>
    <property type="evidence" value="ECO:0007669"/>
    <property type="project" value="TreeGrafter"/>
</dbReference>